<dbReference type="EMBL" id="KN840628">
    <property type="protein sequence ID" value="KIP03202.1"/>
    <property type="molecule type" value="Genomic_DNA"/>
</dbReference>
<dbReference type="HOGENOM" id="CLU_007422_0_0_1"/>
<keyword evidence="4" id="KW-1185">Reference proteome</keyword>
<dbReference type="Gene3D" id="3.40.50.300">
    <property type="entry name" value="P-loop containing nucleotide triphosphate hydrolases"/>
    <property type="match status" value="1"/>
</dbReference>
<dbReference type="InterPro" id="IPR054498">
    <property type="entry name" value="2H-SAK"/>
</dbReference>
<name>A0A0C3S1M0_PHLG1</name>
<dbReference type="SUPFAM" id="SSF52540">
    <property type="entry name" value="P-loop containing nucleoside triphosphate hydrolases"/>
    <property type="match status" value="1"/>
</dbReference>
<sequence length="875" mass="97614">MDLQLFCGSLSLVGERLQTLADDIDTASYSFVPTDTPHHITLATKDELRTLKGHPSPHDILSHIRRVLADEPIKLHPLGLGGYPAQKPEVFFVVVVWAKGQQLRRALGLSPKQFHMTLSQKDEHNVDKGVASLLHKFPEHVDMEALDHLIFTLHALGDFLPAKQYAIRLCQTSSTSEKGYLRLGDCALKLIEYKLAMLAYSCAYDKSGSRSDTKLQEYCLQKIISCAQETEWGTVCTGRETEQLPEQLADVLLASWSPELHAALRSQAPHIPTLTSRLSRDQLFIPAGRNTPDRFYRLPRFFRWLLPFRIALMSTPRNATDIAALGSRHLNIRHVLTLTEESPLETSWFSSGKVKNTFLPIPNYHPPTIEQMDLIVRLLQEEDNLPILIHCGGGKGRAGTVAACYLAAFGFRVPPISDVPTQPAMSAPEAIATLRAIRPGSLETEQQEAFVGRWCSTIWKRQSVFPEAVPEPPPCSLELEGTLNASSNLFLLVGLPGSGKSWFCRALLSRDPARWSWISQDESGSRSACETAVGHQPGKCSVLLDRCNTSQDDRKVWLALAENWSVAPVCVWFDYEPELCTYRAQNRAGHPTLPPGRRVRNAVDQMRKLFVLPTLSEGFSAVVKVKSFAAAEELVSQLSPRVALFKFPRTPHLLNLGAATDDDQIDDTFGPTPSTHVVITEKVDGANMGFSLSADRTHIIVQNRSHYVTPSSHAQFKKLGTWVDSHRADLHKVLDRDPFFPQRYVLFGEWLAATHSVSYSRLPDWFLAFDLYDRSTKSWADRVTLTAVLADTNIKVVPVLYQGPMPDEDTLKGMVQRQSHYTEGRLEGVYVKIERGGQAVGRGKVVRGDFIAGNEHWTKGPLHTNQVAYMLGQGT</sequence>
<dbReference type="Pfam" id="PF22547">
    <property type="entry name" value="2H-SAK"/>
    <property type="match status" value="1"/>
</dbReference>
<dbReference type="Gene3D" id="3.90.190.10">
    <property type="entry name" value="Protein tyrosine phosphatase superfamily"/>
    <property type="match status" value="1"/>
</dbReference>
<dbReference type="OrthoDB" id="432447at2759"/>
<dbReference type="GO" id="GO:0140096">
    <property type="term" value="F:catalytic activity, acting on a protein"/>
    <property type="evidence" value="ECO:0007669"/>
    <property type="project" value="UniProtKB-ARBA"/>
</dbReference>
<dbReference type="InterPro" id="IPR021122">
    <property type="entry name" value="RNA_ligase_dom_REL/Rnl2"/>
</dbReference>
<dbReference type="PANTHER" id="PTHR43883">
    <property type="entry name" value="SLR0207 PROTEIN"/>
    <property type="match status" value="1"/>
</dbReference>
<evidence type="ECO:0000259" key="2">
    <source>
        <dbReference type="PROSITE" id="PS50056"/>
    </source>
</evidence>
<dbReference type="PANTHER" id="PTHR43883:SF1">
    <property type="entry name" value="GLUCONOKINASE"/>
    <property type="match status" value="1"/>
</dbReference>
<reference evidence="3 4" key="1">
    <citation type="journal article" date="2014" name="PLoS Genet.">
        <title>Analysis of the Phlebiopsis gigantea genome, transcriptome and secretome provides insight into its pioneer colonization strategies of wood.</title>
        <authorList>
            <person name="Hori C."/>
            <person name="Ishida T."/>
            <person name="Igarashi K."/>
            <person name="Samejima M."/>
            <person name="Suzuki H."/>
            <person name="Master E."/>
            <person name="Ferreira P."/>
            <person name="Ruiz-Duenas F.J."/>
            <person name="Held B."/>
            <person name="Canessa P."/>
            <person name="Larrondo L.F."/>
            <person name="Schmoll M."/>
            <person name="Druzhinina I.S."/>
            <person name="Kubicek C.P."/>
            <person name="Gaskell J.A."/>
            <person name="Kersten P."/>
            <person name="St John F."/>
            <person name="Glasner J."/>
            <person name="Sabat G."/>
            <person name="Splinter BonDurant S."/>
            <person name="Syed K."/>
            <person name="Yadav J."/>
            <person name="Mgbeahuruike A.C."/>
            <person name="Kovalchuk A."/>
            <person name="Asiegbu F.O."/>
            <person name="Lackner G."/>
            <person name="Hoffmeister D."/>
            <person name="Rencoret J."/>
            <person name="Gutierrez A."/>
            <person name="Sun H."/>
            <person name="Lindquist E."/>
            <person name="Barry K."/>
            <person name="Riley R."/>
            <person name="Grigoriev I.V."/>
            <person name="Henrissat B."/>
            <person name="Kues U."/>
            <person name="Berka R.M."/>
            <person name="Martinez A.T."/>
            <person name="Covert S.F."/>
            <person name="Blanchette R.A."/>
            <person name="Cullen D."/>
        </authorList>
    </citation>
    <scope>NUCLEOTIDE SEQUENCE [LARGE SCALE GENOMIC DNA]</scope>
    <source>
        <strain evidence="3 4">11061_1 CR5-6</strain>
    </source>
</reference>
<dbReference type="Pfam" id="PF22784">
    <property type="entry name" value="PTP-SAK"/>
    <property type="match status" value="1"/>
</dbReference>
<dbReference type="InterPro" id="IPR029021">
    <property type="entry name" value="Prot-tyrosine_phosphatase-like"/>
</dbReference>
<dbReference type="CDD" id="cd14504">
    <property type="entry name" value="DUSP23"/>
    <property type="match status" value="1"/>
</dbReference>
<dbReference type="InterPro" id="IPR003595">
    <property type="entry name" value="Tyr_Pase_cat"/>
</dbReference>
<dbReference type="InterPro" id="IPR027417">
    <property type="entry name" value="P-loop_NTPase"/>
</dbReference>
<organism evidence="3 4">
    <name type="scientific">Phlebiopsis gigantea (strain 11061_1 CR5-6)</name>
    <name type="common">White-rot fungus</name>
    <name type="synonym">Peniophora gigantea</name>
    <dbReference type="NCBI Taxonomy" id="745531"/>
    <lineage>
        <taxon>Eukaryota</taxon>
        <taxon>Fungi</taxon>
        <taxon>Dikarya</taxon>
        <taxon>Basidiomycota</taxon>
        <taxon>Agaricomycotina</taxon>
        <taxon>Agaricomycetes</taxon>
        <taxon>Polyporales</taxon>
        <taxon>Phanerochaetaceae</taxon>
        <taxon>Phlebiopsis</taxon>
    </lineage>
</organism>
<feature type="domain" description="Tyrosine specific protein phosphatases" evidence="2">
    <location>
        <begin position="373"/>
        <end position="449"/>
    </location>
</feature>
<dbReference type="Gene3D" id="3.30.470.30">
    <property type="entry name" value="DNA ligase/mRNA capping enzyme"/>
    <property type="match status" value="1"/>
</dbReference>
<dbReference type="Pfam" id="PF09414">
    <property type="entry name" value="RNA_ligase"/>
    <property type="match status" value="1"/>
</dbReference>
<gene>
    <name evidence="3" type="ORF">PHLGIDRAFT_252469</name>
</gene>
<dbReference type="STRING" id="745531.A0A0C3S1M0"/>
<dbReference type="Proteomes" id="UP000053257">
    <property type="component" value="Unassembled WGS sequence"/>
</dbReference>
<dbReference type="SUPFAM" id="SSF52799">
    <property type="entry name" value="(Phosphotyrosine protein) phosphatases II"/>
    <property type="match status" value="1"/>
</dbReference>
<dbReference type="GO" id="GO:0016791">
    <property type="term" value="F:phosphatase activity"/>
    <property type="evidence" value="ECO:0007669"/>
    <property type="project" value="UniProtKB-ARBA"/>
</dbReference>
<dbReference type="PROSITE" id="PS50056">
    <property type="entry name" value="TYR_PHOSPHATASE_2"/>
    <property type="match status" value="1"/>
</dbReference>
<evidence type="ECO:0000313" key="4">
    <source>
        <dbReference type="Proteomes" id="UP000053257"/>
    </source>
</evidence>
<accession>A0A0C3S1M0</accession>
<evidence type="ECO:0000256" key="1">
    <source>
        <dbReference type="ARBA" id="ARBA00022801"/>
    </source>
</evidence>
<dbReference type="SUPFAM" id="SSF56091">
    <property type="entry name" value="DNA ligase/mRNA capping enzyme, catalytic domain"/>
    <property type="match status" value="1"/>
</dbReference>
<dbReference type="AlphaFoldDB" id="A0A0C3S1M0"/>
<dbReference type="Pfam" id="PF13671">
    <property type="entry name" value="AAA_33"/>
    <property type="match status" value="1"/>
</dbReference>
<dbReference type="InterPro" id="IPR052732">
    <property type="entry name" value="Cell-binding_unc_protein"/>
</dbReference>
<proteinExistence type="predicted"/>
<dbReference type="InterPro" id="IPR000387">
    <property type="entry name" value="Tyr_Pase_dom"/>
</dbReference>
<dbReference type="SMART" id="SM00404">
    <property type="entry name" value="PTPc_motif"/>
    <property type="match status" value="1"/>
</dbReference>
<keyword evidence="1" id="KW-0378">Hydrolase</keyword>
<evidence type="ECO:0000313" key="3">
    <source>
        <dbReference type="EMBL" id="KIP03202.1"/>
    </source>
</evidence>
<protein>
    <recommendedName>
        <fullName evidence="2">Tyrosine specific protein phosphatases domain-containing protein</fullName>
    </recommendedName>
</protein>
<dbReference type="InterPro" id="IPR057023">
    <property type="entry name" value="PTP-SAK"/>
</dbReference>